<dbReference type="PANTHER" id="PTHR39585:SF1">
    <property type="entry name" value="FAD ASSEMBLY FACTOR SDHE"/>
    <property type="match status" value="1"/>
</dbReference>
<keyword evidence="3" id="KW-0143">Chaperone</keyword>
<keyword evidence="2" id="KW-0963">Cytoplasm</keyword>
<dbReference type="GO" id="GO:0005737">
    <property type="term" value="C:cytoplasm"/>
    <property type="evidence" value="ECO:0007669"/>
    <property type="project" value="UniProtKB-SubCell"/>
</dbReference>
<name>A0A1J5TRM6_9ZZZZ</name>
<gene>
    <name evidence="4" type="primary">cptB_3</name>
    <name evidence="4" type="ORF">GALL_44520</name>
</gene>
<evidence type="ECO:0000256" key="2">
    <source>
        <dbReference type="ARBA" id="ARBA00022490"/>
    </source>
</evidence>
<comment type="subcellular location">
    <subcellularLocation>
        <location evidence="1">Cytoplasm</location>
    </subcellularLocation>
</comment>
<dbReference type="InterPro" id="IPR005631">
    <property type="entry name" value="SDH"/>
</dbReference>
<proteinExistence type="predicted"/>
<dbReference type="InterPro" id="IPR050531">
    <property type="entry name" value="SdhE_FAD_assembly_factor"/>
</dbReference>
<comment type="caution">
    <text evidence="4">The sequence shown here is derived from an EMBL/GenBank/DDBJ whole genome shotgun (WGS) entry which is preliminary data.</text>
</comment>
<evidence type="ECO:0000256" key="1">
    <source>
        <dbReference type="ARBA" id="ARBA00004496"/>
    </source>
</evidence>
<reference evidence="4" key="1">
    <citation type="submission" date="2016-10" db="EMBL/GenBank/DDBJ databases">
        <title>Sequence of Gallionella enrichment culture.</title>
        <authorList>
            <person name="Poehlein A."/>
            <person name="Muehling M."/>
            <person name="Daniel R."/>
        </authorList>
    </citation>
    <scope>NUCLEOTIDE SEQUENCE</scope>
</reference>
<evidence type="ECO:0000256" key="3">
    <source>
        <dbReference type="ARBA" id="ARBA00023186"/>
    </source>
</evidence>
<dbReference type="AlphaFoldDB" id="A0A1J5TRM6"/>
<dbReference type="PANTHER" id="PTHR39585">
    <property type="entry name" value="FAD ASSEMBLY FACTOR SDHE"/>
    <property type="match status" value="1"/>
</dbReference>
<accession>A0A1J5TRM6</accession>
<dbReference type="SUPFAM" id="SSF109910">
    <property type="entry name" value="YgfY-like"/>
    <property type="match status" value="1"/>
</dbReference>
<dbReference type="Pfam" id="PF03937">
    <property type="entry name" value="Sdh5"/>
    <property type="match status" value="1"/>
</dbReference>
<organism evidence="4">
    <name type="scientific">mine drainage metagenome</name>
    <dbReference type="NCBI Taxonomy" id="410659"/>
    <lineage>
        <taxon>unclassified sequences</taxon>
        <taxon>metagenomes</taxon>
        <taxon>ecological metagenomes</taxon>
    </lineage>
</organism>
<dbReference type="InterPro" id="IPR036714">
    <property type="entry name" value="SDH_sf"/>
</dbReference>
<sequence length="77" mass="9276">MKELERVRWRCRRGLLELDIVLGRFIEQRYATMDNEQRIVFDELLDLPDTELWDLITGKREPAPAHQRVVLGWLKEV</sequence>
<dbReference type="EMBL" id="MLJW01000011">
    <property type="protein sequence ID" value="OIR14646.1"/>
    <property type="molecule type" value="Genomic_DNA"/>
</dbReference>
<dbReference type="GO" id="GO:0006105">
    <property type="term" value="P:succinate metabolic process"/>
    <property type="evidence" value="ECO:0007669"/>
    <property type="project" value="TreeGrafter"/>
</dbReference>
<evidence type="ECO:0000313" key="4">
    <source>
        <dbReference type="EMBL" id="OIR14646.1"/>
    </source>
</evidence>
<protein>
    <submittedName>
        <fullName evidence="4">Antitoxin CptB</fullName>
    </submittedName>
</protein>
<dbReference type="Gene3D" id="1.10.150.250">
    <property type="entry name" value="Flavinator of succinate dehydrogenase"/>
    <property type="match status" value="1"/>
</dbReference>